<evidence type="ECO:0008006" key="3">
    <source>
        <dbReference type="Google" id="ProtNLM"/>
    </source>
</evidence>
<organism evidence="1 2">
    <name type="scientific">Pseudobutyrivibrio xylanivorans</name>
    <dbReference type="NCBI Taxonomy" id="185007"/>
    <lineage>
        <taxon>Bacteria</taxon>
        <taxon>Bacillati</taxon>
        <taxon>Bacillota</taxon>
        <taxon>Clostridia</taxon>
        <taxon>Lachnospirales</taxon>
        <taxon>Lachnospiraceae</taxon>
        <taxon>Pseudobutyrivibrio</taxon>
    </lineage>
</organism>
<name>A0A1G5RXR7_PSEXY</name>
<gene>
    <name evidence="1" type="ORF">SAMN02910350_01351</name>
</gene>
<dbReference type="SUPFAM" id="SSF109604">
    <property type="entry name" value="HD-domain/PDEase-like"/>
    <property type="match status" value="1"/>
</dbReference>
<evidence type="ECO:0000313" key="2">
    <source>
        <dbReference type="Proteomes" id="UP000199428"/>
    </source>
</evidence>
<evidence type="ECO:0000313" key="1">
    <source>
        <dbReference type="EMBL" id="SCZ78540.1"/>
    </source>
</evidence>
<proteinExistence type="predicted"/>
<dbReference type="RefSeq" id="WP_242870421.1">
    <property type="nucleotide sequence ID" value="NZ_FMWK01000005.1"/>
</dbReference>
<dbReference type="AlphaFoldDB" id="A0A1G5RXR7"/>
<dbReference type="Proteomes" id="UP000199428">
    <property type="component" value="Unassembled WGS sequence"/>
</dbReference>
<protein>
    <recommendedName>
        <fullName evidence="3">HD domain-containing protein</fullName>
    </recommendedName>
</protein>
<dbReference type="EMBL" id="FMWK01000005">
    <property type="protein sequence ID" value="SCZ78540.1"/>
    <property type="molecule type" value="Genomic_DNA"/>
</dbReference>
<dbReference type="Gene3D" id="1.10.3210.10">
    <property type="entry name" value="Hypothetical protein af1432"/>
    <property type="match status" value="1"/>
</dbReference>
<sequence length="203" mass="23483">MVEGQIVSINTDDNIIRQSLKNGHLAVTSWTYFSDTILKTSERLVLFFEVFMRLRADEEATLNSILSPIKNDERVQDMKKYTQHGRITTFDHVESVTRLSYWLNKRLHIGCNERVLSVGAFLHDYYLYDWHETDGGHGLHGFSHSNTAMENAKAHFGIGVHTQNVIESHMWPLNITKIPRCREAWVVCLADKYVSTKETLLCR</sequence>
<accession>A0A1G5RXR7</accession>
<reference evidence="1 2" key="1">
    <citation type="submission" date="2016-10" db="EMBL/GenBank/DDBJ databases">
        <authorList>
            <person name="de Groot N.N."/>
        </authorList>
    </citation>
    <scope>NUCLEOTIDE SEQUENCE [LARGE SCALE GENOMIC DNA]</scope>
    <source>
        <strain evidence="1 2">DSM 10317</strain>
    </source>
</reference>